<keyword evidence="3" id="KW-1185">Reference proteome</keyword>
<dbReference type="EMBL" id="JBFNXR010000054">
    <property type="protein sequence ID" value="MEW9856950.1"/>
    <property type="molecule type" value="Genomic_DNA"/>
</dbReference>
<keyword evidence="1" id="KW-1133">Transmembrane helix</keyword>
<accession>A0ABV3RFU7</accession>
<keyword evidence="1" id="KW-0472">Membrane</keyword>
<name>A0ABV3RFU7_9SPHN</name>
<gene>
    <name evidence="2" type="ORF">ABUH87_17645</name>
</gene>
<keyword evidence="1" id="KW-0812">Transmembrane</keyword>
<comment type="caution">
    <text evidence="2">The sequence shown here is derived from an EMBL/GenBank/DDBJ whole genome shotgun (WGS) entry which is preliminary data.</text>
</comment>
<sequence length="65" mass="6695">MADRDDHGLPKRDRKVWLLPAILIALLIILAVYGLAGGLGEAVGVEEAAPGDTNASTNPASEVGD</sequence>
<dbReference type="RefSeq" id="WP_367775421.1">
    <property type="nucleotide sequence ID" value="NZ_JBFNXR010000054.1"/>
</dbReference>
<dbReference type="Proteomes" id="UP001556118">
    <property type="component" value="Unassembled WGS sequence"/>
</dbReference>
<evidence type="ECO:0000313" key="3">
    <source>
        <dbReference type="Proteomes" id="UP001556118"/>
    </source>
</evidence>
<reference evidence="2 3" key="1">
    <citation type="submission" date="2024-06" db="EMBL/GenBank/DDBJ databases">
        <title>Novosphingobium rhizovicinus M1R2S20.</title>
        <authorList>
            <person name="Sun J.-Q."/>
        </authorList>
    </citation>
    <scope>NUCLEOTIDE SEQUENCE [LARGE SCALE GENOMIC DNA]</scope>
    <source>
        <strain evidence="2 3">M1R2S20</strain>
    </source>
</reference>
<organism evidence="2 3">
    <name type="scientific">Novosphingobium rhizovicinum</name>
    <dbReference type="NCBI Taxonomy" id="3228928"/>
    <lineage>
        <taxon>Bacteria</taxon>
        <taxon>Pseudomonadati</taxon>
        <taxon>Pseudomonadota</taxon>
        <taxon>Alphaproteobacteria</taxon>
        <taxon>Sphingomonadales</taxon>
        <taxon>Sphingomonadaceae</taxon>
        <taxon>Novosphingobium</taxon>
    </lineage>
</organism>
<evidence type="ECO:0000313" key="2">
    <source>
        <dbReference type="EMBL" id="MEW9856950.1"/>
    </source>
</evidence>
<evidence type="ECO:0000256" key="1">
    <source>
        <dbReference type="SAM" id="Phobius"/>
    </source>
</evidence>
<proteinExistence type="predicted"/>
<protein>
    <submittedName>
        <fullName evidence="2">Uncharacterized protein</fullName>
    </submittedName>
</protein>
<feature type="transmembrane region" description="Helical" evidence="1">
    <location>
        <begin position="16"/>
        <end position="36"/>
    </location>
</feature>